<feature type="transmembrane region" description="Helical" evidence="5">
    <location>
        <begin position="152"/>
        <end position="176"/>
    </location>
</feature>
<dbReference type="STRING" id="933852.A0A0C2WSM7"/>
<accession>A0A0C2WSM7</accession>
<feature type="transmembrane region" description="Helical" evidence="5">
    <location>
        <begin position="262"/>
        <end position="280"/>
    </location>
</feature>
<evidence type="ECO:0000313" key="7">
    <source>
        <dbReference type="Proteomes" id="UP000054097"/>
    </source>
</evidence>
<feature type="transmembrane region" description="Helical" evidence="5">
    <location>
        <begin position="461"/>
        <end position="481"/>
    </location>
</feature>
<keyword evidence="4 5" id="KW-0472">Membrane</keyword>
<dbReference type="Pfam" id="PF07690">
    <property type="entry name" value="MFS_1"/>
    <property type="match status" value="1"/>
</dbReference>
<dbReference type="PANTHER" id="PTHR21576">
    <property type="entry name" value="UNCHARACTERIZED NODULIN-LIKE PROTEIN"/>
    <property type="match status" value="1"/>
</dbReference>
<protein>
    <recommendedName>
        <fullName evidence="8">Nodulin-like domain-containing protein</fullName>
    </recommendedName>
</protein>
<sequence>MATTPASRTNGHHGHPSIARSVSTGLVLAGAAITAGGIFCFPLFAPTLALKLSLTQPQLSTIALAGMSAQYPLAAVMGSLLDTYGTWLTCFIAGILFSTGFGLFAFQLGHVSTQSPFEVLVACFFIAGVGTAASLFTIMFSASQAFPGHTGIATGASTAFFGLSPLFLSFVASAFFSTNDGELDVKRFLITLSITAGIAHILAAAFLRVFPTKTDHIPEPDEEISDPVPVLHATEETPLLAQPNKPAPQSQTIGQLLKDVDFWLLAFSMLLLLGSCEMLISNIGTMVLGVPETRDGVTTGDSFLKSSTGGAVQVRLLSLSNTCARLLIGPLADYLAPAPLAHPTGDIYFPRKRYFSRLAFMSGFCALTVVAFLWMAAGVVSQKDIYFVSIATGIAYGGSFTVAPSIVGSLWLGPSAGRNFGLITYAPFIGTPLFSYLYAFISSSYQLEDGAVCTGTRCWRKTFWITSATSVLAFILTLILLKRRRDRV</sequence>
<reference evidence="6 7" key="1">
    <citation type="submission" date="2014-04" db="EMBL/GenBank/DDBJ databases">
        <authorList>
            <consortium name="DOE Joint Genome Institute"/>
            <person name="Kuo A."/>
            <person name="Zuccaro A."/>
            <person name="Kohler A."/>
            <person name="Nagy L.G."/>
            <person name="Floudas D."/>
            <person name="Copeland A."/>
            <person name="Barry K.W."/>
            <person name="Cichocki N."/>
            <person name="Veneault-Fourrey C."/>
            <person name="LaButti K."/>
            <person name="Lindquist E.A."/>
            <person name="Lipzen A."/>
            <person name="Lundell T."/>
            <person name="Morin E."/>
            <person name="Murat C."/>
            <person name="Sun H."/>
            <person name="Tunlid A."/>
            <person name="Henrissat B."/>
            <person name="Grigoriev I.V."/>
            <person name="Hibbett D.S."/>
            <person name="Martin F."/>
            <person name="Nordberg H.P."/>
            <person name="Cantor M.N."/>
            <person name="Hua S.X."/>
        </authorList>
    </citation>
    <scope>NUCLEOTIDE SEQUENCE [LARGE SCALE GENOMIC DNA]</scope>
    <source>
        <strain evidence="6 7">MAFF 305830</strain>
    </source>
</reference>
<evidence type="ECO:0000256" key="4">
    <source>
        <dbReference type="ARBA" id="ARBA00023136"/>
    </source>
</evidence>
<evidence type="ECO:0000313" key="6">
    <source>
        <dbReference type="EMBL" id="KIM29113.1"/>
    </source>
</evidence>
<feature type="transmembrane region" description="Helical" evidence="5">
    <location>
        <begin position="358"/>
        <end position="379"/>
    </location>
</feature>
<feature type="transmembrane region" description="Helical" evidence="5">
    <location>
        <begin position="119"/>
        <end position="140"/>
    </location>
</feature>
<keyword evidence="7" id="KW-1185">Reference proteome</keyword>
<feature type="transmembrane region" description="Helical" evidence="5">
    <location>
        <begin position="86"/>
        <end position="107"/>
    </location>
</feature>
<dbReference type="Proteomes" id="UP000054097">
    <property type="component" value="Unassembled WGS sequence"/>
</dbReference>
<dbReference type="EMBL" id="KN824290">
    <property type="protein sequence ID" value="KIM29113.1"/>
    <property type="molecule type" value="Genomic_DNA"/>
</dbReference>
<dbReference type="GO" id="GO:0000329">
    <property type="term" value="C:fungal-type vacuole membrane"/>
    <property type="evidence" value="ECO:0007669"/>
    <property type="project" value="TreeGrafter"/>
</dbReference>
<dbReference type="SUPFAM" id="SSF103473">
    <property type="entry name" value="MFS general substrate transporter"/>
    <property type="match status" value="1"/>
</dbReference>
<comment type="subcellular location">
    <subcellularLocation>
        <location evidence="1">Membrane</location>
        <topology evidence="1">Multi-pass membrane protein</topology>
    </subcellularLocation>
</comment>
<dbReference type="InterPro" id="IPR011701">
    <property type="entry name" value="MFS"/>
</dbReference>
<keyword evidence="2 5" id="KW-0812">Transmembrane</keyword>
<dbReference type="InterPro" id="IPR036259">
    <property type="entry name" value="MFS_trans_sf"/>
</dbReference>
<dbReference type="OrthoDB" id="410267at2759"/>
<feature type="transmembrane region" description="Helical" evidence="5">
    <location>
        <begin position="26"/>
        <end position="50"/>
    </location>
</feature>
<name>A0A0C2WSM7_SERVB</name>
<feature type="transmembrane region" description="Helical" evidence="5">
    <location>
        <begin position="420"/>
        <end position="441"/>
    </location>
</feature>
<evidence type="ECO:0008006" key="8">
    <source>
        <dbReference type="Google" id="ProtNLM"/>
    </source>
</evidence>
<evidence type="ECO:0000256" key="5">
    <source>
        <dbReference type="SAM" id="Phobius"/>
    </source>
</evidence>
<evidence type="ECO:0000256" key="2">
    <source>
        <dbReference type="ARBA" id="ARBA00022692"/>
    </source>
</evidence>
<feature type="transmembrane region" description="Helical" evidence="5">
    <location>
        <begin position="188"/>
        <end position="210"/>
    </location>
</feature>
<dbReference type="GO" id="GO:0022857">
    <property type="term" value="F:transmembrane transporter activity"/>
    <property type="evidence" value="ECO:0007669"/>
    <property type="project" value="InterPro"/>
</dbReference>
<feature type="transmembrane region" description="Helical" evidence="5">
    <location>
        <begin position="385"/>
        <end position="413"/>
    </location>
</feature>
<proteinExistence type="predicted"/>
<keyword evidence="3 5" id="KW-1133">Transmembrane helix</keyword>
<dbReference type="AlphaFoldDB" id="A0A0C2WSM7"/>
<dbReference type="PANTHER" id="PTHR21576:SF158">
    <property type="entry name" value="RIBOSOMAL RNA-PROCESSING PROTEIN 12-LIKE CONSERVED DOMAIN-CONTAINING PROTEIN"/>
    <property type="match status" value="1"/>
</dbReference>
<evidence type="ECO:0000256" key="3">
    <source>
        <dbReference type="ARBA" id="ARBA00022989"/>
    </source>
</evidence>
<gene>
    <name evidence="6" type="ORF">M408DRAFT_329119</name>
</gene>
<reference evidence="7" key="2">
    <citation type="submission" date="2015-01" db="EMBL/GenBank/DDBJ databases">
        <title>Evolutionary Origins and Diversification of the Mycorrhizal Mutualists.</title>
        <authorList>
            <consortium name="DOE Joint Genome Institute"/>
            <consortium name="Mycorrhizal Genomics Consortium"/>
            <person name="Kohler A."/>
            <person name="Kuo A."/>
            <person name="Nagy L.G."/>
            <person name="Floudas D."/>
            <person name="Copeland A."/>
            <person name="Barry K.W."/>
            <person name="Cichocki N."/>
            <person name="Veneault-Fourrey C."/>
            <person name="LaButti K."/>
            <person name="Lindquist E.A."/>
            <person name="Lipzen A."/>
            <person name="Lundell T."/>
            <person name="Morin E."/>
            <person name="Murat C."/>
            <person name="Riley R."/>
            <person name="Ohm R."/>
            <person name="Sun H."/>
            <person name="Tunlid A."/>
            <person name="Henrissat B."/>
            <person name="Grigoriev I.V."/>
            <person name="Hibbett D.S."/>
            <person name="Martin F."/>
        </authorList>
    </citation>
    <scope>NUCLEOTIDE SEQUENCE [LARGE SCALE GENOMIC DNA]</scope>
    <source>
        <strain evidence="7">MAFF 305830</strain>
    </source>
</reference>
<dbReference type="HOGENOM" id="CLU_012596_2_1_1"/>
<organism evidence="6 7">
    <name type="scientific">Serendipita vermifera MAFF 305830</name>
    <dbReference type="NCBI Taxonomy" id="933852"/>
    <lineage>
        <taxon>Eukaryota</taxon>
        <taxon>Fungi</taxon>
        <taxon>Dikarya</taxon>
        <taxon>Basidiomycota</taxon>
        <taxon>Agaricomycotina</taxon>
        <taxon>Agaricomycetes</taxon>
        <taxon>Sebacinales</taxon>
        <taxon>Serendipitaceae</taxon>
        <taxon>Serendipita</taxon>
    </lineage>
</organism>
<dbReference type="Gene3D" id="1.20.1250.20">
    <property type="entry name" value="MFS general substrate transporter like domains"/>
    <property type="match status" value="2"/>
</dbReference>
<evidence type="ECO:0000256" key="1">
    <source>
        <dbReference type="ARBA" id="ARBA00004141"/>
    </source>
</evidence>